<keyword evidence="1" id="KW-1133">Transmembrane helix</keyword>
<dbReference type="EMBL" id="CP054614">
    <property type="protein sequence ID" value="QKS57721.1"/>
    <property type="molecule type" value="Genomic_DNA"/>
</dbReference>
<evidence type="ECO:0000313" key="3">
    <source>
        <dbReference type="Proteomes" id="UP000509327"/>
    </source>
</evidence>
<sequence length="56" mass="6379">MKKIQRPRGNLLRGLWLNCIVMKHGFTGWKLYGCWLCSLHILVVATPCFAIYGASL</sequence>
<name>A0ABX6Q672_PAEBA</name>
<gene>
    <name evidence="2" type="ORF">HUB98_16380</name>
</gene>
<accession>A0ABX6Q672</accession>
<reference evidence="2 3" key="1">
    <citation type="submission" date="2020-06" db="EMBL/GenBank/DDBJ databases">
        <title>Complete genome of Paenibacillus barcinonensis KACC11450.</title>
        <authorList>
            <person name="Kim M."/>
            <person name="Park Y.-J."/>
            <person name="Shin J.-H."/>
        </authorList>
    </citation>
    <scope>NUCLEOTIDE SEQUENCE [LARGE SCALE GENOMIC DNA]</scope>
    <source>
        <strain evidence="2 3">KACC11450</strain>
    </source>
</reference>
<evidence type="ECO:0000313" key="2">
    <source>
        <dbReference type="EMBL" id="QKS57721.1"/>
    </source>
</evidence>
<dbReference type="Proteomes" id="UP000509327">
    <property type="component" value="Chromosome"/>
</dbReference>
<keyword evidence="1" id="KW-0812">Transmembrane</keyword>
<keyword evidence="3" id="KW-1185">Reference proteome</keyword>
<feature type="transmembrane region" description="Helical" evidence="1">
    <location>
        <begin position="32"/>
        <end position="54"/>
    </location>
</feature>
<proteinExistence type="predicted"/>
<dbReference type="RefSeq" id="WP_174812193.1">
    <property type="nucleotide sequence ID" value="NZ_CP054614.1"/>
</dbReference>
<protein>
    <submittedName>
        <fullName evidence="2">Uncharacterized protein</fullName>
    </submittedName>
</protein>
<organism evidence="2 3">
    <name type="scientific">Paenibacillus barcinonensis</name>
    <dbReference type="NCBI Taxonomy" id="198119"/>
    <lineage>
        <taxon>Bacteria</taxon>
        <taxon>Bacillati</taxon>
        <taxon>Bacillota</taxon>
        <taxon>Bacilli</taxon>
        <taxon>Bacillales</taxon>
        <taxon>Paenibacillaceae</taxon>
        <taxon>Paenibacillus</taxon>
    </lineage>
</organism>
<evidence type="ECO:0000256" key="1">
    <source>
        <dbReference type="SAM" id="Phobius"/>
    </source>
</evidence>
<keyword evidence="1" id="KW-0472">Membrane</keyword>